<reference evidence="6 7" key="1">
    <citation type="submission" date="2019-02" db="EMBL/GenBank/DDBJ databases">
        <title>Kribbella capetownensis sp. nov. and Kribbella speibonae sp. nov., isolated from soil.</title>
        <authorList>
            <person name="Curtis S.M."/>
            <person name="Norton I."/>
            <person name="Everest G.J."/>
            <person name="Meyers P.R."/>
        </authorList>
    </citation>
    <scope>NUCLEOTIDE SEQUENCE [LARGE SCALE GENOMIC DNA]</scope>
    <source>
        <strain evidence="6 7">KCTC 29219</strain>
    </source>
</reference>
<dbReference type="SUPFAM" id="SSF46894">
    <property type="entry name" value="C-terminal effector domain of the bipartite response regulators"/>
    <property type="match status" value="1"/>
</dbReference>
<dbReference type="SMART" id="SM00421">
    <property type="entry name" value="HTH_LUXR"/>
    <property type="match status" value="1"/>
</dbReference>
<dbReference type="Pfam" id="PF00196">
    <property type="entry name" value="GerE"/>
    <property type="match status" value="1"/>
</dbReference>
<dbReference type="PRINTS" id="PR00038">
    <property type="entry name" value="HTHLUXR"/>
</dbReference>
<dbReference type="InterPro" id="IPR041664">
    <property type="entry name" value="AAA_16"/>
</dbReference>
<keyword evidence="1" id="KW-0805">Transcription regulation</keyword>
<dbReference type="CDD" id="cd06170">
    <property type="entry name" value="LuxR_C_like"/>
    <property type="match status" value="1"/>
</dbReference>
<dbReference type="InterPro" id="IPR036388">
    <property type="entry name" value="WH-like_DNA-bd_sf"/>
</dbReference>
<evidence type="ECO:0000313" key="6">
    <source>
        <dbReference type="EMBL" id="TCC08415.1"/>
    </source>
</evidence>
<dbReference type="InterPro" id="IPR027417">
    <property type="entry name" value="P-loop_NTPase"/>
</dbReference>
<dbReference type="Proteomes" id="UP000292346">
    <property type="component" value="Unassembled WGS sequence"/>
</dbReference>
<organism evidence="6 7">
    <name type="scientific">Kribbella soli</name>
    <dbReference type="NCBI Taxonomy" id="1124743"/>
    <lineage>
        <taxon>Bacteria</taxon>
        <taxon>Bacillati</taxon>
        <taxon>Actinomycetota</taxon>
        <taxon>Actinomycetes</taxon>
        <taxon>Propionibacteriales</taxon>
        <taxon>Kribbellaceae</taxon>
        <taxon>Kribbella</taxon>
    </lineage>
</organism>
<feature type="domain" description="CHRD" evidence="5">
    <location>
        <begin position="1"/>
        <end position="20"/>
    </location>
</feature>
<accession>A0A4R0HBH9</accession>
<evidence type="ECO:0000313" key="7">
    <source>
        <dbReference type="Proteomes" id="UP000292346"/>
    </source>
</evidence>
<dbReference type="OrthoDB" id="3178131at2"/>
<comment type="caution">
    <text evidence="6">The sequence shown here is derived from an EMBL/GenBank/DDBJ whole genome shotgun (WGS) entry which is preliminary data.</text>
</comment>
<proteinExistence type="predicted"/>
<dbReference type="GO" id="GO:0006355">
    <property type="term" value="P:regulation of DNA-templated transcription"/>
    <property type="evidence" value="ECO:0007669"/>
    <property type="project" value="InterPro"/>
</dbReference>
<dbReference type="Pfam" id="PF13191">
    <property type="entry name" value="AAA_16"/>
    <property type="match status" value="1"/>
</dbReference>
<evidence type="ECO:0000259" key="5">
    <source>
        <dbReference type="PROSITE" id="PS50933"/>
    </source>
</evidence>
<protein>
    <submittedName>
        <fullName evidence="6">LuxR family transcriptional regulator</fullName>
    </submittedName>
</protein>
<dbReference type="AlphaFoldDB" id="A0A4R0HBH9"/>
<keyword evidence="3" id="KW-0804">Transcription</keyword>
<sequence length="472" mass="50976">MYTQRRPDGRLRGRLGELKSVSCLLESVASGHGAILLVDGAPGIGKTRLLSAAEERATHHGFSLASAHADELPRPLPLAPLFSGLDLEPPGERPARASASQGHMLACLEKLAVHTGKLAARGPVFITLDDVQWADATTITALRELPTWLAEYPVGWVLVRRMGMRQPSTELLFGEWEHLGASRIALGPLADDAVVDVIADVLRARPDGRLLAMAHGAAGNPLLVRALLDGLHDEGGVAIAGGRARLLSEQPPGQVREVVHDWLTRLSPGARHLLDVAASLDRLFGVDDLADVLGWSNEQVRPALHEVVAADLLIIVETDVLAFHHDLVRQSVADDVPAGVRLALRGQVARTRRLSTALAATLKIDRRSAAEGGSVKVRHPLQWADECAGPQRAVEAWDALTGTERTVAELVAQGLTNREVAARIFLSPHTVSFHLRKVYRKLGIRSRVDLTRASVHCERDRRSGAMTSPPTR</sequence>
<keyword evidence="2" id="KW-0238">DNA-binding</keyword>
<evidence type="ECO:0000256" key="1">
    <source>
        <dbReference type="ARBA" id="ARBA00023015"/>
    </source>
</evidence>
<dbReference type="PROSITE" id="PS50043">
    <property type="entry name" value="HTH_LUXR_2"/>
    <property type="match status" value="1"/>
</dbReference>
<dbReference type="PANTHER" id="PTHR44688:SF16">
    <property type="entry name" value="DNA-BINDING TRANSCRIPTIONAL ACTIVATOR DEVR_DOSR"/>
    <property type="match status" value="1"/>
</dbReference>
<keyword evidence="7" id="KW-1185">Reference proteome</keyword>
<dbReference type="PROSITE" id="PS50933">
    <property type="entry name" value="CHRD"/>
    <property type="match status" value="1"/>
</dbReference>
<dbReference type="SUPFAM" id="SSF52540">
    <property type="entry name" value="P-loop containing nucleoside triphosphate hydrolases"/>
    <property type="match status" value="1"/>
</dbReference>
<name>A0A4R0HBH9_9ACTN</name>
<gene>
    <name evidence="6" type="ORF">E0H45_21255</name>
</gene>
<dbReference type="GO" id="GO:0003677">
    <property type="term" value="F:DNA binding"/>
    <property type="evidence" value="ECO:0007669"/>
    <property type="project" value="UniProtKB-KW"/>
</dbReference>
<dbReference type="InterPro" id="IPR000792">
    <property type="entry name" value="Tscrpt_reg_LuxR_C"/>
</dbReference>
<feature type="domain" description="HTH luxR-type" evidence="4">
    <location>
        <begin position="393"/>
        <end position="458"/>
    </location>
</feature>
<dbReference type="InterPro" id="IPR010895">
    <property type="entry name" value="CHRD"/>
</dbReference>
<dbReference type="EMBL" id="SJJZ01000002">
    <property type="protein sequence ID" value="TCC08415.1"/>
    <property type="molecule type" value="Genomic_DNA"/>
</dbReference>
<evidence type="ECO:0000256" key="2">
    <source>
        <dbReference type="ARBA" id="ARBA00023125"/>
    </source>
</evidence>
<evidence type="ECO:0000256" key="3">
    <source>
        <dbReference type="ARBA" id="ARBA00023163"/>
    </source>
</evidence>
<dbReference type="PANTHER" id="PTHR44688">
    <property type="entry name" value="DNA-BINDING TRANSCRIPTIONAL ACTIVATOR DEVR_DOSR"/>
    <property type="match status" value="1"/>
</dbReference>
<dbReference type="RefSeq" id="WP_131339824.1">
    <property type="nucleotide sequence ID" value="NZ_SJJZ01000002.1"/>
</dbReference>
<dbReference type="Gene3D" id="1.10.10.10">
    <property type="entry name" value="Winged helix-like DNA-binding domain superfamily/Winged helix DNA-binding domain"/>
    <property type="match status" value="1"/>
</dbReference>
<evidence type="ECO:0000259" key="4">
    <source>
        <dbReference type="PROSITE" id="PS50043"/>
    </source>
</evidence>
<dbReference type="InterPro" id="IPR016032">
    <property type="entry name" value="Sig_transdc_resp-reg_C-effctor"/>
</dbReference>